<dbReference type="InterPro" id="IPR051220">
    <property type="entry name" value="TFA_Chaperone"/>
</dbReference>
<dbReference type="RefSeq" id="WP_076524220.1">
    <property type="nucleotide sequence ID" value="NZ_CP067140.1"/>
</dbReference>
<accession>A0AA45W2Z6</accession>
<dbReference type="InterPro" id="IPR008866">
    <property type="entry name" value="Phage_lambda_GpA-like"/>
</dbReference>
<dbReference type="GO" id="GO:0004519">
    <property type="term" value="F:endonuclease activity"/>
    <property type="evidence" value="ECO:0007669"/>
    <property type="project" value="InterPro"/>
</dbReference>
<evidence type="ECO:0000313" key="3">
    <source>
        <dbReference type="EMBL" id="SIS71577.1"/>
    </source>
</evidence>
<dbReference type="PANTHER" id="PTHR34413">
    <property type="entry name" value="PROPHAGE TAIL FIBER ASSEMBLY PROTEIN HOMOLOG TFAE-RELATED-RELATED"/>
    <property type="match status" value="1"/>
</dbReference>
<name>A0AA45W2Z6_9RHOB</name>
<dbReference type="EMBL" id="CP067140">
    <property type="protein sequence ID" value="WCR04994.1"/>
    <property type="molecule type" value="Genomic_DNA"/>
</dbReference>
<evidence type="ECO:0000313" key="5">
    <source>
        <dbReference type="Proteomes" id="UP000186216"/>
    </source>
</evidence>
<dbReference type="AlphaFoldDB" id="A0AA45W2Z6"/>
<dbReference type="HAMAP" id="MF_04144">
    <property type="entry name" value="TERL_LAMBDA"/>
    <property type="match status" value="1"/>
</dbReference>
<evidence type="ECO:0000259" key="1">
    <source>
        <dbReference type="Pfam" id="PF05876"/>
    </source>
</evidence>
<dbReference type="GO" id="GO:0016887">
    <property type="term" value="F:ATP hydrolysis activity"/>
    <property type="evidence" value="ECO:0007669"/>
    <property type="project" value="InterPro"/>
</dbReference>
<dbReference type="Proteomes" id="UP000186216">
    <property type="component" value="Unassembled WGS sequence"/>
</dbReference>
<protein>
    <submittedName>
        <fullName evidence="4">Phage terminase large subunit family protein</fullName>
    </submittedName>
    <submittedName>
        <fullName evidence="3">Phage terminase, large subunit GpA</fullName>
    </submittedName>
</protein>
<dbReference type="EMBL" id="FTOU01000003">
    <property type="protein sequence ID" value="SIS71577.1"/>
    <property type="molecule type" value="Genomic_DNA"/>
</dbReference>
<dbReference type="Pfam" id="PF20454">
    <property type="entry name" value="GpA_nuclease"/>
    <property type="match status" value="1"/>
</dbReference>
<proteinExistence type="inferred from homology"/>
<evidence type="ECO:0000313" key="4">
    <source>
        <dbReference type="EMBL" id="WCR04994.1"/>
    </source>
</evidence>
<dbReference type="InterPro" id="IPR046453">
    <property type="entry name" value="GpA_ATPase"/>
</dbReference>
<dbReference type="Proteomes" id="UP001215549">
    <property type="component" value="Chromosome"/>
</dbReference>
<dbReference type="InterPro" id="IPR046454">
    <property type="entry name" value="GpA_endonuclease"/>
</dbReference>
<dbReference type="Gene3D" id="3.40.50.300">
    <property type="entry name" value="P-loop containing nucleotide triphosphate hydrolases"/>
    <property type="match status" value="1"/>
</dbReference>
<sequence length="590" mass="64681">MNIAEIRRNALRALIPPPRLRLSEWIESHVHLPEGVSSLPGPVSLWPPQVEIADAIGDPTIERVTLVKPVRVGFTTLLTGALAGYVANDPAPILALLPTESDCRDYIVSDVEPIFSASPSLAGLLDDDGGEGGRNTLLSRRFPGGSLKVVAARAPRNLRRHNVRVLLIDEADGMEITAEGNPLVLAERRTLSFADRKIITGSTPVFEDTSHVLRAYAASDQRIYEVPCPECGDFHEITWKDIQWPEGEPERAHYVCPHCGCVIDERHKPGMVAKGRWRAQRPEVKGHAGFRMNALISTLANASWAKLATEFVTAKGDPTTLQTFVNTILAQGWKVDAEEVDDVALANGAERFGLDAIPEAVLVITAGIDVQRDRLEMTLLGWAEDGSLFALAHEIIPGDPADDTTWAELDTVLRTRWPHPCGAKIGIDAAVIDAGDGVTMERVVSFCAPRASRKIMAGKGVAGARPWIERSKSKTAKGRLWLLGVDGIKTHVLGLLAKVGAVRFSDDLPGEWFAQVASERLVVRYVKGMPVRRFERIPGRRAESLDCMVYAIAARQVMRVDWIERADQLRRGVLDAAPKAKALIKSNWMR</sequence>
<reference evidence="4 6" key="2">
    <citation type="submission" date="2021-01" db="EMBL/GenBank/DDBJ databases">
        <title>Biogeographic distribution of Paracoccus.</title>
        <authorList>
            <person name="Hollensteiner J."/>
            <person name="Leineberger J."/>
            <person name="Brinkhoff T."/>
            <person name="Daniel R."/>
        </authorList>
    </citation>
    <scope>NUCLEOTIDE SEQUENCE [LARGE SCALE GENOMIC DNA]</scope>
    <source>
        <strain evidence="4 6">DSM 18447</strain>
    </source>
</reference>
<keyword evidence="6" id="KW-1185">Reference proteome</keyword>
<evidence type="ECO:0000313" key="6">
    <source>
        <dbReference type="Proteomes" id="UP001215549"/>
    </source>
</evidence>
<gene>
    <name evidence="4" type="ORF">JHX88_09930</name>
    <name evidence="3" type="ORF">SAMN05421772_103216</name>
</gene>
<dbReference type="InterPro" id="IPR027417">
    <property type="entry name" value="P-loop_NTPase"/>
</dbReference>
<reference evidence="3 5" key="1">
    <citation type="submission" date="2017-01" db="EMBL/GenBank/DDBJ databases">
        <authorList>
            <person name="Varghese N."/>
            <person name="Submissions S."/>
        </authorList>
    </citation>
    <scope>NUCLEOTIDE SEQUENCE [LARGE SCALE GENOMIC DNA]</scope>
    <source>
        <strain evidence="3 5">DSM 18447</strain>
    </source>
</reference>
<feature type="domain" description="Phage terminase large subunit GpA ATPase" evidence="1">
    <location>
        <begin position="37"/>
        <end position="277"/>
    </location>
</feature>
<dbReference type="PANTHER" id="PTHR34413:SF2">
    <property type="entry name" value="PROPHAGE TAIL FIBER ASSEMBLY PROTEIN HOMOLOG TFAE-RELATED"/>
    <property type="match status" value="1"/>
</dbReference>
<organism evidence="3 5">
    <name type="scientific">Paracoccus saliphilus</name>
    <dbReference type="NCBI Taxonomy" id="405559"/>
    <lineage>
        <taxon>Bacteria</taxon>
        <taxon>Pseudomonadati</taxon>
        <taxon>Pseudomonadota</taxon>
        <taxon>Alphaproteobacteria</taxon>
        <taxon>Rhodobacterales</taxon>
        <taxon>Paracoccaceae</taxon>
        <taxon>Paracoccus</taxon>
    </lineage>
</organism>
<dbReference type="Pfam" id="PF05876">
    <property type="entry name" value="GpA_ATPase"/>
    <property type="match status" value="1"/>
</dbReference>
<feature type="domain" description="Terminase large subunit GpA endonuclease" evidence="2">
    <location>
        <begin position="287"/>
        <end position="561"/>
    </location>
</feature>
<dbReference type="GO" id="GO:0005524">
    <property type="term" value="F:ATP binding"/>
    <property type="evidence" value="ECO:0007669"/>
    <property type="project" value="InterPro"/>
</dbReference>
<evidence type="ECO:0000259" key="2">
    <source>
        <dbReference type="Pfam" id="PF20454"/>
    </source>
</evidence>